<dbReference type="GO" id="GO:0140575">
    <property type="term" value="F:transmembrane monodehydroascorbate reductase activity"/>
    <property type="evidence" value="ECO:0007669"/>
    <property type="project" value="InterPro"/>
</dbReference>
<feature type="transmembrane region" description="Helical" evidence="12">
    <location>
        <begin position="106"/>
        <end position="129"/>
    </location>
</feature>
<evidence type="ECO:0000256" key="8">
    <source>
        <dbReference type="ARBA" id="ARBA00022989"/>
    </source>
</evidence>
<comment type="subcellular location">
    <subcellularLocation>
        <location evidence="2">Membrane</location>
        <topology evidence="2">Multi-pass membrane protein</topology>
    </subcellularLocation>
</comment>
<evidence type="ECO:0000313" key="14">
    <source>
        <dbReference type="EMBL" id="OWK04644.1"/>
    </source>
</evidence>
<evidence type="ECO:0000256" key="7">
    <source>
        <dbReference type="ARBA" id="ARBA00022982"/>
    </source>
</evidence>
<dbReference type="SMART" id="SM00665">
    <property type="entry name" value="B561"/>
    <property type="match status" value="1"/>
</dbReference>
<evidence type="ECO:0000256" key="2">
    <source>
        <dbReference type="ARBA" id="ARBA00004141"/>
    </source>
</evidence>
<sequence length="286" mass="31402">TEALSPSLQRALWASRRTAGGVPGRSLCRIRGRLRDRKPGRLALAAGSVRLPGAAMQSLEVGLVLAPPREPRLTRWLRRGSGILAHLVAVGFTIFLTVLSRPGTSLFSWHPVFMALAFCLCMAEAILLFSPEHSLFFFCSRKARIRLHWAGQTLAILGAALGLGFIISSRTRSELPHLVSWHSWVGALTLLATISQALCGLCLLCPRAARVSRVARLKLYHLTCGLVVYLMATVTVLLGMHSVWFQAQIKGAAWYLCLALPLYPALVVMHQISSSYLPRKKMEIAT</sequence>
<gene>
    <name evidence="14" type="ORF">Celaphus_00002231</name>
</gene>
<dbReference type="EC" id="7.2.1.3" evidence="11"/>
<evidence type="ECO:0000259" key="13">
    <source>
        <dbReference type="PROSITE" id="PS50939"/>
    </source>
</evidence>
<comment type="cofactor">
    <cofactor evidence="1">
        <name>heme b</name>
        <dbReference type="ChEBI" id="CHEBI:60344"/>
    </cofactor>
</comment>
<organism evidence="14 15">
    <name type="scientific">Cervus elaphus hippelaphus</name>
    <name type="common">European red deer</name>
    <dbReference type="NCBI Taxonomy" id="46360"/>
    <lineage>
        <taxon>Eukaryota</taxon>
        <taxon>Metazoa</taxon>
        <taxon>Chordata</taxon>
        <taxon>Craniata</taxon>
        <taxon>Vertebrata</taxon>
        <taxon>Euteleostomi</taxon>
        <taxon>Mammalia</taxon>
        <taxon>Eutheria</taxon>
        <taxon>Laurasiatheria</taxon>
        <taxon>Artiodactyla</taxon>
        <taxon>Ruminantia</taxon>
        <taxon>Pecora</taxon>
        <taxon>Cervidae</taxon>
        <taxon>Cervinae</taxon>
        <taxon>Cervus</taxon>
    </lineage>
</organism>
<feature type="transmembrane region" description="Helical" evidence="12">
    <location>
        <begin position="217"/>
        <end position="240"/>
    </location>
</feature>
<keyword evidence="6" id="KW-0479">Metal-binding</keyword>
<evidence type="ECO:0000313" key="15">
    <source>
        <dbReference type="Proteomes" id="UP000242450"/>
    </source>
</evidence>
<dbReference type="Pfam" id="PF03188">
    <property type="entry name" value="Cytochrom_B561"/>
    <property type="match status" value="1"/>
</dbReference>
<dbReference type="InterPro" id="IPR045150">
    <property type="entry name" value="CYB561D1/2"/>
</dbReference>
<feature type="transmembrane region" description="Helical" evidence="12">
    <location>
        <begin position="252"/>
        <end position="272"/>
    </location>
</feature>
<feature type="non-terminal residue" evidence="14">
    <location>
        <position position="1"/>
    </location>
</feature>
<keyword evidence="5 12" id="KW-0812">Transmembrane</keyword>
<dbReference type="AlphaFoldDB" id="A0A212CFM3"/>
<protein>
    <recommendedName>
        <fullName evidence="11">ascorbate ferrireductase (transmembrane)</fullName>
        <ecNumber evidence="11">7.2.1.3</ecNumber>
    </recommendedName>
</protein>
<keyword evidence="7" id="KW-0249">Electron transport</keyword>
<keyword evidence="15" id="KW-1185">Reference proteome</keyword>
<keyword evidence="10 12" id="KW-0472">Membrane</keyword>
<dbReference type="InterPro" id="IPR006593">
    <property type="entry name" value="Cyt_b561/ferric_Rdtase_TM"/>
</dbReference>
<reference evidence="14 15" key="1">
    <citation type="journal article" date="2018" name="Mol. Genet. Genomics">
        <title>The red deer Cervus elaphus genome CerEla1.0: sequencing, annotating, genes, and chromosomes.</title>
        <authorList>
            <person name="Bana N.A."/>
            <person name="Nyiri A."/>
            <person name="Nagy J."/>
            <person name="Frank K."/>
            <person name="Nagy T."/>
            <person name="Steger V."/>
            <person name="Schiller M."/>
            <person name="Lakatos P."/>
            <person name="Sugar L."/>
            <person name="Horn P."/>
            <person name="Barta E."/>
            <person name="Orosz L."/>
        </authorList>
    </citation>
    <scope>NUCLEOTIDE SEQUENCE [LARGE SCALE GENOMIC DNA]</scope>
    <source>
        <strain evidence="14">Hungarian</strain>
    </source>
</reference>
<evidence type="ECO:0000256" key="6">
    <source>
        <dbReference type="ARBA" id="ARBA00022723"/>
    </source>
</evidence>
<accession>A0A212CFM3</accession>
<dbReference type="PANTHER" id="PTHR15422:SF9">
    <property type="entry name" value="TRANSMEMBRANE REDUCTASE CYB561D1-RELATED"/>
    <property type="match status" value="1"/>
</dbReference>
<feature type="domain" description="Cytochrome b561" evidence="13">
    <location>
        <begin position="76"/>
        <end position="279"/>
    </location>
</feature>
<evidence type="ECO:0000256" key="9">
    <source>
        <dbReference type="ARBA" id="ARBA00023004"/>
    </source>
</evidence>
<evidence type="ECO:0000256" key="3">
    <source>
        <dbReference type="ARBA" id="ARBA00022448"/>
    </source>
</evidence>
<evidence type="ECO:0000256" key="1">
    <source>
        <dbReference type="ARBA" id="ARBA00001970"/>
    </source>
</evidence>
<comment type="caution">
    <text evidence="14">The sequence shown here is derived from an EMBL/GenBank/DDBJ whole genome shotgun (WGS) entry which is preliminary data.</text>
</comment>
<feature type="transmembrane region" description="Helical" evidence="12">
    <location>
        <begin position="181"/>
        <end position="205"/>
    </location>
</feature>
<dbReference type="PANTHER" id="PTHR15422">
    <property type="entry name" value="OS05G0565100 PROTEIN"/>
    <property type="match status" value="1"/>
</dbReference>
<keyword evidence="4" id="KW-0349">Heme</keyword>
<evidence type="ECO:0000256" key="10">
    <source>
        <dbReference type="ARBA" id="ARBA00023136"/>
    </source>
</evidence>
<dbReference type="GO" id="GO:0046872">
    <property type="term" value="F:metal ion binding"/>
    <property type="evidence" value="ECO:0007669"/>
    <property type="project" value="UniProtKB-KW"/>
</dbReference>
<evidence type="ECO:0000256" key="4">
    <source>
        <dbReference type="ARBA" id="ARBA00022617"/>
    </source>
</evidence>
<dbReference type="OrthoDB" id="432881at2759"/>
<keyword evidence="9" id="KW-0408">Iron</keyword>
<dbReference type="GO" id="GO:0016020">
    <property type="term" value="C:membrane"/>
    <property type="evidence" value="ECO:0007669"/>
    <property type="project" value="UniProtKB-SubCell"/>
</dbReference>
<proteinExistence type="predicted"/>
<dbReference type="EMBL" id="MKHE01000020">
    <property type="protein sequence ID" value="OWK04644.1"/>
    <property type="molecule type" value="Genomic_DNA"/>
</dbReference>
<evidence type="ECO:0000256" key="11">
    <source>
        <dbReference type="ARBA" id="ARBA00024225"/>
    </source>
</evidence>
<dbReference type="Gene3D" id="1.20.120.1770">
    <property type="match status" value="1"/>
</dbReference>
<dbReference type="CDD" id="cd08761">
    <property type="entry name" value="Cyt_b561_CYB561D2_like"/>
    <property type="match status" value="1"/>
</dbReference>
<keyword evidence="3" id="KW-0813">Transport</keyword>
<evidence type="ECO:0000256" key="12">
    <source>
        <dbReference type="SAM" id="Phobius"/>
    </source>
</evidence>
<dbReference type="Proteomes" id="UP000242450">
    <property type="component" value="Chromosome 20"/>
</dbReference>
<evidence type="ECO:0000256" key="5">
    <source>
        <dbReference type="ARBA" id="ARBA00022692"/>
    </source>
</evidence>
<dbReference type="GO" id="GO:0140571">
    <property type="term" value="F:transmembrane ascorbate ferrireductase activity"/>
    <property type="evidence" value="ECO:0007669"/>
    <property type="project" value="UniProtKB-EC"/>
</dbReference>
<feature type="transmembrane region" description="Helical" evidence="12">
    <location>
        <begin position="82"/>
        <end position="100"/>
    </location>
</feature>
<keyword evidence="8 12" id="KW-1133">Transmembrane helix</keyword>
<feature type="transmembrane region" description="Helical" evidence="12">
    <location>
        <begin position="149"/>
        <end position="169"/>
    </location>
</feature>
<name>A0A212CFM3_CEREH</name>
<dbReference type="PROSITE" id="PS50939">
    <property type="entry name" value="CYTOCHROME_B561"/>
    <property type="match status" value="1"/>
</dbReference>